<dbReference type="PANTHER" id="PTHR43597">
    <property type="entry name" value="SULFUR ACCEPTOR PROTEIN CSDE"/>
    <property type="match status" value="1"/>
</dbReference>
<dbReference type="InterPro" id="IPR003808">
    <property type="entry name" value="Fe-S_metab-assoc_dom"/>
</dbReference>
<dbReference type="AlphaFoldDB" id="A0A2N8HDG2"/>
<feature type="compositionally biased region" description="Low complexity" evidence="2">
    <location>
        <begin position="149"/>
        <end position="167"/>
    </location>
</feature>
<feature type="compositionally biased region" description="Basic and acidic residues" evidence="2">
    <location>
        <begin position="175"/>
        <end position="190"/>
    </location>
</feature>
<sequence length="190" mass="21010">MDCFEGRRNALLKELDALLGEGALYGFLMRQGEQLPPFAEEWKTEACLLRGCQYRVWLRLSLENGLLRIDADSDSRISRGLMALWVRLFSGLTPGEVLAADADFFHQGILGRWLIPSRANALGNMASRIKLGALRLRQEARRGDGASVSPSSLPGPLPESLEQGPLQRMEAAGDSCHDGCRQERNSSNRV</sequence>
<evidence type="ECO:0000313" key="4">
    <source>
        <dbReference type="EMBL" id="PNC17888.1"/>
    </source>
</evidence>
<dbReference type="SUPFAM" id="SSF82649">
    <property type="entry name" value="SufE/NifU"/>
    <property type="match status" value="1"/>
</dbReference>
<evidence type="ECO:0000313" key="5">
    <source>
        <dbReference type="Proteomes" id="UP000236000"/>
    </source>
</evidence>
<accession>A0A2N8HDG2</accession>
<dbReference type="PANTHER" id="PTHR43597:SF5">
    <property type="entry name" value="SUFE-LIKE PROTEIN 2, CHLOROPLASTIC"/>
    <property type="match status" value="1"/>
</dbReference>
<comment type="similarity">
    <text evidence="1">Belongs to the SufE family.</text>
</comment>
<proteinExistence type="inferred from homology"/>
<feature type="region of interest" description="Disordered" evidence="2">
    <location>
        <begin position="142"/>
        <end position="190"/>
    </location>
</feature>
<organism evidence="4 5">
    <name type="scientific">Akkermansia muciniphila</name>
    <dbReference type="NCBI Taxonomy" id="239935"/>
    <lineage>
        <taxon>Bacteria</taxon>
        <taxon>Pseudomonadati</taxon>
        <taxon>Verrucomicrobiota</taxon>
        <taxon>Verrucomicrobiia</taxon>
        <taxon>Verrucomicrobiales</taxon>
        <taxon>Akkermansiaceae</taxon>
        <taxon>Akkermansia</taxon>
    </lineage>
</organism>
<evidence type="ECO:0000259" key="3">
    <source>
        <dbReference type="Pfam" id="PF02657"/>
    </source>
</evidence>
<evidence type="ECO:0000256" key="2">
    <source>
        <dbReference type="SAM" id="MobiDB-lite"/>
    </source>
</evidence>
<comment type="caution">
    <text evidence="4">The sequence shown here is derived from an EMBL/GenBank/DDBJ whole genome shotgun (WGS) entry which is preliminary data.</text>
</comment>
<dbReference type="OrthoDB" id="9799320at2"/>
<reference evidence="4 5" key="1">
    <citation type="journal article" date="2017" name="BMC Genomics">
        <title>Genome sequencing of 39 Akkermansia muciniphila isolates reveals its population structure, genomic and functional diverisity, and global distribution in mammalian gut microbiotas.</title>
        <authorList>
            <person name="Guo X."/>
            <person name="Li S."/>
            <person name="Zhang J."/>
            <person name="Wu F."/>
            <person name="Li X."/>
            <person name="Wu D."/>
            <person name="Zhang M."/>
            <person name="Ou Z."/>
            <person name="Jie Z."/>
            <person name="Yan Q."/>
            <person name="Li P."/>
            <person name="Yi J."/>
            <person name="Peng Y."/>
        </authorList>
    </citation>
    <scope>NUCLEOTIDE SEQUENCE [LARGE SCALE GENOMIC DNA]</scope>
    <source>
        <strain evidence="4 5">GP24</strain>
    </source>
</reference>
<dbReference type="RefSeq" id="WP_102714726.1">
    <property type="nucleotide sequence ID" value="NZ_PJKA01000012.1"/>
</dbReference>
<dbReference type="EMBL" id="PJKA01000012">
    <property type="protein sequence ID" value="PNC17888.1"/>
    <property type="molecule type" value="Genomic_DNA"/>
</dbReference>
<dbReference type="Pfam" id="PF02657">
    <property type="entry name" value="SufE"/>
    <property type="match status" value="1"/>
</dbReference>
<dbReference type="Gene3D" id="3.90.1010.10">
    <property type="match status" value="1"/>
</dbReference>
<dbReference type="Proteomes" id="UP000236000">
    <property type="component" value="Unassembled WGS sequence"/>
</dbReference>
<protein>
    <submittedName>
        <fullName evidence="4">Fe-S metabolism protein SufE</fullName>
    </submittedName>
</protein>
<feature type="domain" description="Fe-S metabolism associated" evidence="3">
    <location>
        <begin position="21"/>
        <end position="130"/>
    </location>
</feature>
<name>A0A2N8HDG2_9BACT</name>
<gene>
    <name evidence="4" type="ORF">CXU22_09150</name>
</gene>
<evidence type="ECO:0000256" key="1">
    <source>
        <dbReference type="ARBA" id="ARBA00010282"/>
    </source>
</evidence>